<organism evidence="2">
    <name type="scientific">marine sediment metagenome</name>
    <dbReference type="NCBI Taxonomy" id="412755"/>
    <lineage>
        <taxon>unclassified sequences</taxon>
        <taxon>metagenomes</taxon>
        <taxon>ecological metagenomes</taxon>
    </lineage>
</organism>
<dbReference type="InterPro" id="IPR014966">
    <property type="entry name" value="FRG-dom"/>
</dbReference>
<comment type="caution">
    <text evidence="2">The sequence shown here is derived from an EMBL/GenBank/DDBJ whole genome shotgun (WGS) entry which is preliminary data.</text>
</comment>
<sequence>MKREVKEYKINNLIDYLKILKKHYFDMFRGHADGNWKLLPKIGRMFKLLEGYSDWKTFEDDILERFQKYAIQYLKKEPKNIIEWLVIGQHYGLPTRLLDWTKNPLKALFFSIIELPNPNIDGCV</sequence>
<proteinExistence type="predicted"/>
<dbReference type="SMART" id="SM00901">
    <property type="entry name" value="FRG"/>
    <property type="match status" value="1"/>
</dbReference>
<reference evidence="2" key="1">
    <citation type="journal article" date="2014" name="Front. Microbiol.">
        <title>High frequency of phylogenetically diverse reductive dehalogenase-homologous genes in deep subseafloor sedimentary metagenomes.</title>
        <authorList>
            <person name="Kawai M."/>
            <person name="Futagami T."/>
            <person name="Toyoda A."/>
            <person name="Takaki Y."/>
            <person name="Nishi S."/>
            <person name="Hori S."/>
            <person name="Arai W."/>
            <person name="Tsubouchi T."/>
            <person name="Morono Y."/>
            <person name="Uchiyama I."/>
            <person name="Ito T."/>
            <person name="Fujiyama A."/>
            <person name="Inagaki F."/>
            <person name="Takami H."/>
        </authorList>
    </citation>
    <scope>NUCLEOTIDE SEQUENCE</scope>
    <source>
        <strain evidence="2">Expedition CK06-06</strain>
    </source>
</reference>
<evidence type="ECO:0000259" key="1">
    <source>
        <dbReference type="SMART" id="SM00901"/>
    </source>
</evidence>
<protein>
    <recommendedName>
        <fullName evidence="1">FRG domain-containing protein</fullName>
    </recommendedName>
</protein>
<dbReference type="AlphaFoldDB" id="X1RB77"/>
<feature type="domain" description="FRG" evidence="1">
    <location>
        <begin position="20"/>
        <end position="124"/>
    </location>
</feature>
<dbReference type="Pfam" id="PF08867">
    <property type="entry name" value="FRG"/>
    <property type="match status" value="1"/>
</dbReference>
<accession>X1RB77</accession>
<dbReference type="EMBL" id="BARV01038981">
    <property type="protein sequence ID" value="GAI52844.1"/>
    <property type="molecule type" value="Genomic_DNA"/>
</dbReference>
<name>X1RB77_9ZZZZ</name>
<evidence type="ECO:0000313" key="2">
    <source>
        <dbReference type="EMBL" id="GAI52844.1"/>
    </source>
</evidence>
<gene>
    <name evidence="2" type="ORF">S06H3_59882</name>
</gene>